<feature type="transmembrane region" description="Helical" evidence="11">
    <location>
        <begin position="389"/>
        <end position="410"/>
    </location>
</feature>
<protein>
    <submittedName>
        <fullName evidence="14">Zn-dependent protease</fullName>
    </submittedName>
</protein>
<reference evidence="14" key="1">
    <citation type="submission" date="2021-01" db="EMBL/GenBank/DDBJ databases">
        <title>Whole genome shotgun sequence of Rhizocola hellebori NBRC 109834.</title>
        <authorList>
            <person name="Komaki H."/>
            <person name="Tamura T."/>
        </authorList>
    </citation>
    <scope>NUCLEOTIDE SEQUENCE</scope>
    <source>
        <strain evidence="14">NBRC 109834</strain>
    </source>
</reference>
<evidence type="ECO:0000256" key="1">
    <source>
        <dbReference type="ARBA" id="ARBA00001947"/>
    </source>
</evidence>
<dbReference type="GO" id="GO:0016020">
    <property type="term" value="C:membrane"/>
    <property type="evidence" value="ECO:0007669"/>
    <property type="project" value="UniProtKB-SubCell"/>
</dbReference>
<dbReference type="GO" id="GO:0006508">
    <property type="term" value="P:proteolysis"/>
    <property type="evidence" value="ECO:0007669"/>
    <property type="project" value="UniProtKB-KW"/>
</dbReference>
<evidence type="ECO:0000256" key="6">
    <source>
        <dbReference type="ARBA" id="ARBA00022801"/>
    </source>
</evidence>
<evidence type="ECO:0000256" key="7">
    <source>
        <dbReference type="ARBA" id="ARBA00022833"/>
    </source>
</evidence>
<dbReference type="Proteomes" id="UP000612899">
    <property type="component" value="Unassembled WGS sequence"/>
</dbReference>
<accession>A0A8J3QFS9</accession>
<dbReference type="Pfam" id="PF02163">
    <property type="entry name" value="Peptidase_M50"/>
    <property type="match status" value="1"/>
</dbReference>
<evidence type="ECO:0000256" key="2">
    <source>
        <dbReference type="ARBA" id="ARBA00004141"/>
    </source>
</evidence>
<dbReference type="PANTHER" id="PTHR42837">
    <property type="entry name" value="REGULATOR OF SIGMA-E PROTEASE RSEP"/>
    <property type="match status" value="1"/>
</dbReference>
<keyword evidence="6" id="KW-0378">Hydrolase</keyword>
<gene>
    <name evidence="14" type="ORF">Rhe02_68940</name>
</gene>
<evidence type="ECO:0000256" key="8">
    <source>
        <dbReference type="ARBA" id="ARBA00022989"/>
    </source>
</evidence>
<keyword evidence="7" id="KW-0862">Zinc</keyword>
<feature type="transmembrane region" description="Helical" evidence="11">
    <location>
        <begin position="327"/>
        <end position="347"/>
    </location>
</feature>
<evidence type="ECO:0000259" key="13">
    <source>
        <dbReference type="Pfam" id="PF17820"/>
    </source>
</evidence>
<sequence>MIYVVGLVLFALGILLSLLLHEAGHFFTARAFGMKVTRFFVGYGPTLWSVHRRGVEYGVKAIPAGAFVRIVGMTPQDDEVAPADEPRAMWRFPVWKRTIVMGSGAATHFLLGILILWGLFSFVPLQDSARLQSEPVRIDRVSECVDARWNSPCTPGTDPASPARQLGLRTGDVITAVDGSPVLGWDALTAKVRAAGGQRIELTYLRDGRAATVAVTLPMVQRIRLDVLNDPKRTVDSVTDADLEQVGSFGITPVIPTSTAGPIAGVGKAWEQTGTMFANTFASLARFPAKIPALWASVTGGERDPQTPVSVIGASHIGGQLFDRGEIASFLLLLAALNFFIGLFNLLPMLPADGGHIAIFWFERARAWFYALLGKGDPGRVDYYKLMPITYAAILIFGAFTVLTVAADLINPITLPF</sequence>
<evidence type="ECO:0000313" key="14">
    <source>
        <dbReference type="EMBL" id="GIH08827.1"/>
    </source>
</evidence>
<comment type="caution">
    <text evidence="14">The sequence shown here is derived from an EMBL/GenBank/DDBJ whole genome shotgun (WGS) entry which is preliminary data.</text>
</comment>
<dbReference type="InterPro" id="IPR036034">
    <property type="entry name" value="PDZ_sf"/>
</dbReference>
<keyword evidence="8 11" id="KW-1133">Transmembrane helix</keyword>
<dbReference type="EMBL" id="BONY01000056">
    <property type="protein sequence ID" value="GIH08827.1"/>
    <property type="molecule type" value="Genomic_DNA"/>
</dbReference>
<dbReference type="SUPFAM" id="SSF50156">
    <property type="entry name" value="PDZ domain-like"/>
    <property type="match status" value="1"/>
</dbReference>
<evidence type="ECO:0000256" key="10">
    <source>
        <dbReference type="ARBA" id="ARBA00023136"/>
    </source>
</evidence>
<keyword evidence="5 11" id="KW-0812">Transmembrane</keyword>
<keyword evidence="9" id="KW-0482">Metalloprotease</keyword>
<dbReference type="PANTHER" id="PTHR42837:SF2">
    <property type="entry name" value="MEMBRANE METALLOPROTEASE ARASP2, CHLOROPLASTIC-RELATED"/>
    <property type="match status" value="1"/>
</dbReference>
<evidence type="ECO:0000256" key="11">
    <source>
        <dbReference type="SAM" id="Phobius"/>
    </source>
</evidence>
<evidence type="ECO:0000313" key="15">
    <source>
        <dbReference type="Proteomes" id="UP000612899"/>
    </source>
</evidence>
<dbReference type="InterPro" id="IPR004387">
    <property type="entry name" value="Pept_M50_Zn"/>
</dbReference>
<dbReference type="CDD" id="cd06163">
    <property type="entry name" value="S2P-M50_PDZ_RseP-like"/>
    <property type="match status" value="1"/>
</dbReference>
<dbReference type="RefSeq" id="WP_203912576.1">
    <property type="nucleotide sequence ID" value="NZ_BONY01000056.1"/>
</dbReference>
<keyword evidence="4 14" id="KW-0645">Protease</keyword>
<feature type="transmembrane region" description="Helical" evidence="11">
    <location>
        <begin position="99"/>
        <end position="123"/>
    </location>
</feature>
<comment type="subcellular location">
    <subcellularLocation>
        <location evidence="2">Membrane</location>
        <topology evidence="2">Multi-pass membrane protein</topology>
    </subcellularLocation>
</comment>
<evidence type="ECO:0000256" key="3">
    <source>
        <dbReference type="ARBA" id="ARBA00007931"/>
    </source>
</evidence>
<keyword evidence="10 11" id="KW-0472">Membrane</keyword>
<dbReference type="Pfam" id="PF17820">
    <property type="entry name" value="PDZ_6"/>
    <property type="match status" value="1"/>
</dbReference>
<evidence type="ECO:0000256" key="4">
    <source>
        <dbReference type="ARBA" id="ARBA00022670"/>
    </source>
</evidence>
<feature type="domain" description="PDZ" evidence="13">
    <location>
        <begin position="158"/>
        <end position="206"/>
    </location>
</feature>
<keyword evidence="15" id="KW-1185">Reference proteome</keyword>
<feature type="domain" description="Peptidase M50" evidence="12">
    <location>
        <begin position="10"/>
        <end position="366"/>
    </location>
</feature>
<comment type="cofactor">
    <cofactor evidence="1">
        <name>Zn(2+)</name>
        <dbReference type="ChEBI" id="CHEBI:29105"/>
    </cofactor>
</comment>
<dbReference type="AlphaFoldDB" id="A0A8J3QFS9"/>
<dbReference type="GO" id="GO:0004222">
    <property type="term" value="F:metalloendopeptidase activity"/>
    <property type="evidence" value="ECO:0007669"/>
    <property type="project" value="InterPro"/>
</dbReference>
<organism evidence="14 15">
    <name type="scientific">Rhizocola hellebori</name>
    <dbReference type="NCBI Taxonomy" id="1392758"/>
    <lineage>
        <taxon>Bacteria</taxon>
        <taxon>Bacillati</taxon>
        <taxon>Actinomycetota</taxon>
        <taxon>Actinomycetes</taxon>
        <taxon>Micromonosporales</taxon>
        <taxon>Micromonosporaceae</taxon>
        <taxon>Rhizocola</taxon>
    </lineage>
</organism>
<evidence type="ECO:0000259" key="12">
    <source>
        <dbReference type="Pfam" id="PF02163"/>
    </source>
</evidence>
<dbReference type="InterPro" id="IPR008915">
    <property type="entry name" value="Peptidase_M50"/>
</dbReference>
<proteinExistence type="inferred from homology"/>
<name>A0A8J3QFS9_9ACTN</name>
<evidence type="ECO:0000256" key="5">
    <source>
        <dbReference type="ARBA" id="ARBA00022692"/>
    </source>
</evidence>
<comment type="similarity">
    <text evidence="3">Belongs to the peptidase M50B family.</text>
</comment>
<evidence type="ECO:0000256" key="9">
    <source>
        <dbReference type="ARBA" id="ARBA00023049"/>
    </source>
</evidence>
<dbReference type="Gene3D" id="2.30.42.10">
    <property type="match status" value="1"/>
</dbReference>
<dbReference type="InterPro" id="IPR041489">
    <property type="entry name" value="PDZ_6"/>
</dbReference>